<dbReference type="RefSeq" id="WP_037288117.1">
    <property type="nucleotide sequence ID" value="NZ_JEOB01000003.1"/>
</dbReference>
<dbReference type="AlphaFoldDB" id="A0A011UZY2"/>
<keyword evidence="1" id="KW-0472">Membrane</keyword>
<evidence type="ECO:0000256" key="1">
    <source>
        <dbReference type="SAM" id="Phobius"/>
    </source>
</evidence>
<dbReference type="EMBL" id="JEOB01000003">
    <property type="protein sequence ID" value="EXM39139.1"/>
    <property type="molecule type" value="Genomic_DNA"/>
</dbReference>
<organism evidence="2 4">
    <name type="scientific">Ruminococcus albus SY3</name>
    <dbReference type="NCBI Taxonomy" id="1341156"/>
    <lineage>
        <taxon>Bacteria</taxon>
        <taxon>Bacillati</taxon>
        <taxon>Bacillota</taxon>
        <taxon>Clostridia</taxon>
        <taxon>Eubacteriales</taxon>
        <taxon>Oscillospiraceae</taxon>
        <taxon>Ruminococcus</taxon>
    </lineage>
</organism>
<keyword evidence="1" id="KW-1133">Transmembrane helix</keyword>
<dbReference type="PATRIC" id="fig|1341156.4.peg.2140"/>
<comment type="caution">
    <text evidence="2">The sequence shown here is derived from an EMBL/GenBank/DDBJ whole genome shotgun (WGS) entry which is preliminary data.</text>
</comment>
<keyword evidence="4" id="KW-1185">Reference proteome</keyword>
<dbReference type="Proteomes" id="UP000021369">
    <property type="component" value="Unassembled WGS sequence"/>
</dbReference>
<feature type="transmembrane region" description="Helical" evidence="1">
    <location>
        <begin position="21"/>
        <end position="38"/>
    </location>
</feature>
<keyword evidence="1" id="KW-0812">Transmembrane</keyword>
<dbReference type="OrthoDB" id="1820973at2"/>
<proteinExistence type="predicted"/>
<evidence type="ECO:0000313" key="4">
    <source>
        <dbReference type="Proteomes" id="UP000021369"/>
    </source>
</evidence>
<accession>A0A011UZY2</accession>
<evidence type="ECO:0000313" key="2">
    <source>
        <dbReference type="EMBL" id="EXM38752.1"/>
    </source>
</evidence>
<dbReference type="EMBL" id="JEOB01000004">
    <property type="protein sequence ID" value="EXM38752.1"/>
    <property type="molecule type" value="Genomic_DNA"/>
</dbReference>
<reference evidence="2 4" key="1">
    <citation type="submission" date="2013-06" db="EMBL/GenBank/DDBJ databases">
        <title>Rumen cellulosomics: divergent fiber-degrading strategies revealed by comparative genome-wide analysis of six Ruminococcal strains.</title>
        <authorList>
            <person name="Dassa B."/>
            <person name="Borovok I."/>
            <person name="Lamed R."/>
            <person name="Flint H."/>
            <person name="Yeoman C.J."/>
            <person name="White B."/>
            <person name="Bayer E.A."/>
        </authorList>
    </citation>
    <scope>NUCLEOTIDE SEQUENCE [LARGE SCALE GENOMIC DNA]</scope>
    <source>
        <strain evidence="2 4">SY3</strain>
    </source>
</reference>
<evidence type="ECO:0000313" key="3">
    <source>
        <dbReference type="EMBL" id="EXM39139.1"/>
    </source>
</evidence>
<name>A0A011UZY2_RUMAL</name>
<gene>
    <name evidence="3" type="ORF">RASY3_10980</name>
    <name evidence="2" type="ORF">RASY3_19670</name>
</gene>
<protein>
    <submittedName>
        <fullName evidence="2">Uncharacterized protein</fullName>
    </submittedName>
</protein>
<sequence length="170" mass="19223">MREFDNRKSLKTFWRRHGHQLAGLIVLAGVLTIGYIGYRESHPKAVSVDDINSEMPTYEETLGIDKLKLSYDIKVDGFDGEMFLYSVYFENPPTDEDISAVEECMDKLPQDDENTYHGDVMVFADEPDKVTVMLDLGNADDEQYITEVPKALDGMKGIKKVVINEGAGEY</sequence>